<dbReference type="InterPro" id="IPR036942">
    <property type="entry name" value="Beta-barrel_TonB_sf"/>
</dbReference>
<dbReference type="PANTHER" id="PTHR47234">
    <property type="match status" value="1"/>
</dbReference>
<evidence type="ECO:0000256" key="1">
    <source>
        <dbReference type="ARBA" id="ARBA00004571"/>
    </source>
</evidence>
<reference evidence="13 14" key="1">
    <citation type="journal article" date="2019" name="Int. J. Syst. Evol. Microbiol.">
        <title>The Global Catalogue of Microorganisms (GCM) 10K type strain sequencing project: providing services to taxonomists for standard genome sequencing and annotation.</title>
        <authorList>
            <consortium name="The Broad Institute Genomics Platform"/>
            <consortium name="The Broad Institute Genome Sequencing Center for Infectious Disease"/>
            <person name="Wu L."/>
            <person name="Ma J."/>
        </authorList>
    </citation>
    <scope>NUCLEOTIDE SEQUENCE [LARGE SCALE GENOMIC DNA]</scope>
    <source>
        <strain evidence="13 14">JCM 13378</strain>
    </source>
</reference>
<keyword evidence="13" id="KW-0675">Receptor</keyword>
<feature type="domain" description="TonB-dependent receptor plug" evidence="12">
    <location>
        <begin position="51"/>
        <end position="165"/>
    </location>
</feature>
<evidence type="ECO:0000256" key="10">
    <source>
        <dbReference type="SAM" id="SignalP"/>
    </source>
</evidence>
<comment type="similarity">
    <text evidence="8 9">Belongs to the TonB-dependent receptor family.</text>
</comment>
<dbReference type="Gene3D" id="2.40.170.20">
    <property type="entry name" value="TonB-dependent receptor, beta-barrel domain"/>
    <property type="match status" value="1"/>
</dbReference>
<feature type="domain" description="TonB-dependent receptor-like beta-barrel" evidence="11">
    <location>
        <begin position="397"/>
        <end position="834"/>
    </location>
</feature>
<feature type="signal peptide" evidence="10">
    <location>
        <begin position="1"/>
        <end position="29"/>
    </location>
</feature>
<dbReference type="PANTHER" id="PTHR47234:SF2">
    <property type="entry name" value="TONB-DEPENDENT RECEPTOR"/>
    <property type="match status" value="1"/>
</dbReference>
<evidence type="ECO:0000256" key="4">
    <source>
        <dbReference type="ARBA" id="ARBA00022692"/>
    </source>
</evidence>
<accession>A0ABN0XJ89</accession>
<keyword evidence="14" id="KW-1185">Reference proteome</keyword>
<evidence type="ECO:0000259" key="12">
    <source>
        <dbReference type="Pfam" id="PF07715"/>
    </source>
</evidence>
<dbReference type="Gene3D" id="2.170.130.10">
    <property type="entry name" value="TonB-dependent receptor, plug domain"/>
    <property type="match status" value="1"/>
</dbReference>
<dbReference type="Pfam" id="PF07715">
    <property type="entry name" value="Plug"/>
    <property type="match status" value="1"/>
</dbReference>
<dbReference type="Pfam" id="PF00593">
    <property type="entry name" value="TonB_dep_Rec_b-barrel"/>
    <property type="match status" value="1"/>
</dbReference>
<keyword evidence="5 9" id="KW-0798">TonB box</keyword>
<evidence type="ECO:0000256" key="2">
    <source>
        <dbReference type="ARBA" id="ARBA00022448"/>
    </source>
</evidence>
<dbReference type="Proteomes" id="UP001501757">
    <property type="component" value="Unassembled WGS sequence"/>
</dbReference>
<dbReference type="InterPro" id="IPR000531">
    <property type="entry name" value="Beta-barrel_TonB"/>
</dbReference>
<protein>
    <submittedName>
        <fullName evidence="13">TonB-dependent receptor</fullName>
    </submittedName>
</protein>
<dbReference type="SUPFAM" id="SSF56935">
    <property type="entry name" value="Porins"/>
    <property type="match status" value="1"/>
</dbReference>
<dbReference type="InterPro" id="IPR039426">
    <property type="entry name" value="TonB-dep_rcpt-like"/>
</dbReference>
<keyword evidence="2 8" id="KW-0813">Transport</keyword>
<comment type="caution">
    <text evidence="13">The sequence shown here is derived from an EMBL/GenBank/DDBJ whole genome shotgun (WGS) entry which is preliminary data.</text>
</comment>
<evidence type="ECO:0000313" key="14">
    <source>
        <dbReference type="Proteomes" id="UP001501757"/>
    </source>
</evidence>
<keyword evidence="3 8" id="KW-1134">Transmembrane beta strand</keyword>
<dbReference type="PROSITE" id="PS52016">
    <property type="entry name" value="TONB_DEPENDENT_REC_3"/>
    <property type="match status" value="1"/>
</dbReference>
<evidence type="ECO:0000256" key="6">
    <source>
        <dbReference type="ARBA" id="ARBA00023136"/>
    </source>
</evidence>
<name>A0ABN0XJ89_9ALTE</name>
<evidence type="ECO:0000259" key="11">
    <source>
        <dbReference type="Pfam" id="PF00593"/>
    </source>
</evidence>
<evidence type="ECO:0000256" key="8">
    <source>
        <dbReference type="PROSITE-ProRule" id="PRU01360"/>
    </source>
</evidence>
<keyword evidence="4 8" id="KW-0812">Transmembrane</keyword>
<proteinExistence type="inferred from homology"/>
<dbReference type="InterPro" id="IPR012910">
    <property type="entry name" value="Plug_dom"/>
</dbReference>
<evidence type="ECO:0000256" key="3">
    <source>
        <dbReference type="ARBA" id="ARBA00022452"/>
    </source>
</evidence>
<dbReference type="EMBL" id="BAAAEI010000020">
    <property type="protein sequence ID" value="GAA0365667.1"/>
    <property type="molecule type" value="Genomic_DNA"/>
</dbReference>
<dbReference type="InterPro" id="IPR037066">
    <property type="entry name" value="Plug_dom_sf"/>
</dbReference>
<feature type="chain" id="PRO_5045390121" evidence="10">
    <location>
        <begin position="30"/>
        <end position="874"/>
    </location>
</feature>
<keyword evidence="10" id="KW-0732">Signal</keyword>
<evidence type="ECO:0000256" key="7">
    <source>
        <dbReference type="ARBA" id="ARBA00023237"/>
    </source>
</evidence>
<evidence type="ECO:0000256" key="5">
    <source>
        <dbReference type="ARBA" id="ARBA00023077"/>
    </source>
</evidence>
<organism evidence="13 14">
    <name type="scientific">Bowmanella denitrificans</name>
    <dbReference type="NCBI Taxonomy" id="366582"/>
    <lineage>
        <taxon>Bacteria</taxon>
        <taxon>Pseudomonadati</taxon>
        <taxon>Pseudomonadota</taxon>
        <taxon>Gammaproteobacteria</taxon>
        <taxon>Alteromonadales</taxon>
        <taxon>Alteromonadaceae</taxon>
        <taxon>Bowmanella</taxon>
    </lineage>
</organism>
<evidence type="ECO:0000313" key="13">
    <source>
        <dbReference type="EMBL" id="GAA0365667.1"/>
    </source>
</evidence>
<dbReference type="RefSeq" id="WP_102796581.1">
    <property type="nucleotide sequence ID" value="NZ_BAAAEI010000020.1"/>
</dbReference>
<evidence type="ECO:0000256" key="9">
    <source>
        <dbReference type="RuleBase" id="RU003357"/>
    </source>
</evidence>
<gene>
    <name evidence="13" type="ORF">GCM10009092_32550</name>
</gene>
<keyword evidence="7 8" id="KW-0998">Cell outer membrane</keyword>
<sequence length="874" mass="95001">MQKQSRLSRSVNLALTLGVASTFATQAMAQAQQEQSVEKIAVTGSRIATTVSDAPRPVTVITADAIEAAGFENVADVIRSTSYNTMGSYRESSGSSFGPIAQVNLKGLGADRTAVLINGRRVPGNPFTGSSSVDINSIPLSAVQNIEILTDSASAIYGADAIGGVINIIMKSDFDGSIIDAAIEAPSRDGADRKSVKFTTGSSNDKSSVLFSFEYTKKDHIADRDRDYSKLNVKDSDGYPIDGVDVTGANGGGNTGLTMDQSRAFIVGECDESFYMKMRNPLDVPGEGCGYIYSDISYSTMDTERYSAFVDARRDLGENHQLYFEGRLSRMESSGRFAPAIGGFLVGADAPINPVGEDFILYHRFVAHGPRDDSQDVTEMDLVAGFNGVIFDGAVDYDVSVRKYDYRGSEAGNNYVLTSNIEALVASGDYNYVDPMSSDPKHLAAIAASRATLSRDLRSDYWSVQTSFSGDLPIDLAGGAVQWAAGAEFADEEYQDIYDSYREAQNVLGSAGNSASGGRDRWAAFAETKLPVTNDFDISLAVRYDDYSDFGSEVSPQIAARYQVAEWLKVRASYGQGFKAPNLTDLYAKPQQSFEGVQDLTRCRAQGISDKDCPKAQVETYTGGNLQLAAETSESYNLGLVLEPIDKLLVSLDYYNVEIEGLVTSPEFEDLFKLEQEGNLPAGVVINRAPSSNGIPGSITLCVAEKAPNCGLINVNANLGYREVTGMDLRLQYQFDTEYGSFAPEIQWSHIAKYEDELVGTVIEREGMEEYPANRANFNLLYSIGDFAVNYRYNWIDSMEANSKGRFAAWDMHSINAIWTGIDGLEISVGVRNLTDEDPSIDDNLGWTADTGATSMKLYDIDGRVYTAGVKYSF</sequence>
<keyword evidence="6 8" id="KW-0472">Membrane</keyword>
<comment type="subcellular location">
    <subcellularLocation>
        <location evidence="1 8">Cell outer membrane</location>
        <topology evidence="1 8">Multi-pass membrane protein</topology>
    </subcellularLocation>
</comment>